<keyword evidence="2" id="KW-0238">DNA-binding</keyword>
<sequence length="770" mass="88310">MNLFNRYRSRKYLVQILLSSLLIMLLFVTVSSGALMFNAQKNAMKMLDDSNRKVLSQVAYNIDFTNNMFIQFLISLYFDNDVNVLMKRDDLDFFDITPRLYELDKTTESTNYLNSILVYNGKTDTLYNSGDFRLRDGGSGMSRAFRQLLDGQRDTRKLMLIPVEYDHGNKTERVLSMLMYDSPSSHQARENAIVINIKPDWIMNNLIELNKPNGHFNSTIVIVDGQGTVYQSASRLASADVDAASMLAPHLGKLKSSMTSKTIDGPNGKWVATPLQIKALDWQVVTLQSYDEVMSGVRKLRQSSVAVVLLFLVLAVVVTFISSHRLYKPVEELMRQFRKPAAADARPAARGRLEFSVINDSYKNVMHQLNTMQQVYGEKRDVVKSYYLQRLLTMKDAISESEFCESRRQYNLRLEPEGPYVVVLLSINLDREDNKLMHFAVANIAKEIVGNRLELEMIELNDGTVSAIVSLSPDHQGRIGELNALLQETQEVILHYYRISVTAAVSREIADYRDFAEHHAELRKLLAYRLVFGEGGIITAEAVKESRKSFDPGLLEETEKRLIESMKAGHTADSEKWLNHYFHYLKNLEIEHIDYGVTRLILTMSKTLQPISAHPGTFGATPFMRRVMQQTTLDDMKEMMLEFIWTTMQGQHTEETRKHILLTDTIKDIVRQKYADPNLSLQCVSDMLKMSPTYVGRIFKGTASQSFADYLNEVRLELALQLLNHDNHTIKEIMERVGYTSQSNFFRLFKMKYGAPPKEYRFRTMIGKSD</sequence>
<organism evidence="6 7">
    <name type="scientific">Cohnella silvisoli</name>
    <dbReference type="NCBI Taxonomy" id="2873699"/>
    <lineage>
        <taxon>Bacteria</taxon>
        <taxon>Bacillati</taxon>
        <taxon>Bacillota</taxon>
        <taxon>Bacilli</taxon>
        <taxon>Bacillales</taxon>
        <taxon>Paenibacillaceae</taxon>
        <taxon>Cohnella</taxon>
    </lineage>
</organism>
<evidence type="ECO:0000256" key="1">
    <source>
        <dbReference type="ARBA" id="ARBA00023015"/>
    </source>
</evidence>
<dbReference type="InterPro" id="IPR020449">
    <property type="entry name" value="Tscrpt_reg_AraC-type_HTH"/>
</dbReference>
<keyword evidence="4" id="KW-1133">Transmembrane helix</keyword>
<feature type="transmembrane region" description="Helical" evidence="4">
    <location>
        <begin position="58"/>
        <end position="78"/>
    </location>
</feature>
<keyword evidence="4" id="KW-0472">Membrane</keyword>
<dbReference type="SMART" id="SM00342">
    <property type="entry name" value="HTH_ARAC"/>
    <property type="match status" value="1"/>
</dbReference>
<evidence type="ECO:0000256" key="2">
    <source>
        <dbReference type="ARBA" id="ARBA00023125"/>
    </source>
</evidence>
<keyword evidence="7" id="KW-1185">Reference proteome</keyword>
<gene>
    <name evidence="6" type="ORF">QJS35_26220</name>
</gene>
<dbReference type="PANTHER" id="PTHR43280">
    <property type="entry name" value="ARAC-FAMILY TRANSCRIPTIONAL REGULATOR"/>
    <property type="match status" value="1"/>
</dbReference>
<evidence type="ECO:0000256" key="4">
    <source>
        <dbReference type="SAM" id="Phobius"/>
    </source>
</evidence>
<evidence type="ECO:0000259" key="5">
    <source>
        <dbReference type="PROSITE" id="PS01124"/>
    </source>
</evidence>
<dbReference type="PANTHER" id="PTHR43280:SF28">
    <property type="entry name" value="HTH-TYPE TRANSCRIPTIONAL ACTIVATOR RHAS"/>
    <property type="match status" value="1"/>
</dbReference>
<dbReference type="Gene3D" id="1.10.10.60">
    <property type="entry name" value="Homeodomain-like"/>
    <property type="match status" value="2"/>
</dbReference>
<evidence type="ECO:0000313" key="7">
    <source>
        <dbReference type="Proteomes" id="UP001493487"/>
    </source>
</evidence>
<protein>
    <submittedName>
        <fullName evidence="6">AraC family transcriptional regulator</fullName>
    </submittedName>
</protein>
<proteinExistence type="predicted"/>
<dbReference type="PRINTS" id="PR00032">
    <property type="entry name" value="HTHARAC"/>
</dbReference>
<dbReference type="Gene3D" id="6.10.340.10">
    <property type="match status" value="1"/>
</dbReference>
<feature type="domain" description="HTH araC/xylS-type" evidence="5">
    <location>
        <begin position="664"/>
        <end position="763"/>
    </location>
</feature>
<dbReference type="RefSeq" id="WP_232188376.1">
    <property type="nucleotide sequence ID" value="NZ_JAIOAP010000016.1"/>
</dbReference>
<feature type="transmembrane region" description="Helical" evidence="4">
    <location>
        <begin position="304"/>
        <end position="327"/>
    </location>
</feature>
<dbReference type="PROSITE" id="PS01124">
    <property type="entry name" value="HTH_ARAC_FAMILY_2"/>
    <property type="match status" value="1"/>
</dbReference>
<comment type="caution">
    <text evidence="6">The sequence shown here is derived from an EMBL/GenBank/DDBJ whole genome shotgun (WGS) entry which is preliminary data.</text>
</comment>
<dbReference type="EMBL" id="JASKHM010000017">
    <property type="protein sequence ID" value="MEQ4485879.1"/>
    <property type="molecule type" value="Genomic_DNA"/>
</dbReference>
<dbReference type="Proteomes" id="UP001493487">
    <property type="component" value="Unassembled WGS sequence"/>
</dbReference>
<keyword evidence="4" id="KW-0812">Transmembrane</keyword>
<reference evidence="6 7" key="1">
    <citation type="journal article" date="2023" name="Genome Announc.">
        <title>Pan-Genome Analyses of the Genus Cohnella and Proposal of the Novel Species Cohnella silvisoli sp. nov., Isolated from Forest Soil.</title>
        <authorList>
            <person name="Wang C."/>
            <person name="Mao L."/>
            <person name="Bao G."/>
            <person name="Zhu H."/>
        </authorList>
    </citation>
    <scope>NUCLEOTIDE SEQUENCE [LARGE SCALE GENOMIC DNA]</scope>
    <source>
        <strain evidence="6 7">NL03-T5-1</strain>
    </source>
</reference>
<keyword evidence="3" id="KW-0804">Transcription</keyword>
<dbReference type="InterPro" id="IPR009057">
    <property type="entry name" value="Homeodomain-like_sf"/>
</dbReference>
<dbReference type="InterPro" id="IPR018060">
    <property type="entry name" value="HTH_AraC"/>
</dbReference>
<dbReference type="Pfam" id="PF12833">
    <property type="entry name" value="HTH_18"/>
    <property type="match status" value="1"/>
</dbReference>
<evidence type="ECO:0000313" key="6">
    <source>
        <dbReference type="EMBL" id="MEQ4485879.1"/>
    </source>
</evidence>
<accession>A0ABV1L0I9</accession>
<name>A0ABV1L0I9_9BACL</name>
<feature type="transmembrane region" description="Helical" evidence="4">
    <location>
        <begin position="12"/>
        <end position="38"/>
    </location>
</feature>
<evidence type="ECO:0000256" key="3">
    <source>
        <dbReference type="ARBA" id="ARBA00023163"/>
    </source>
</evidence>
<keyword evidence="1" id="KW-0805">Transcription regulation</keyword>
<dbReference type="SUPFAM" id="SSF46689">
    <property type="entry name" value="Homeodomain-like"/>
    <property type="match status" value="1"/>
</dbReference>